<evidence type="ECO:0000313" key="3">
    <source>
        <dbReference type="Proteomes" id="UP000435041"/>
    </source>
</evidence>
<gene>
    <name evidence="2" type="ORF">NIES3804_40070</name>
</gene>
<sequence length="85" mass="9940">MIWETSEAEEWIDKEKELYFYSNLEALMAEKGLSIAELSDRTGVAQSTIRSLIRGRLKRLDSISTGKLAQFFECKLDELYVMKWE</sequence>
<dbReference type="SUPFAM" id="SSF47413">
    <property type="entry name" value="lambda repressor-like DNA-binding domains"/>
    <property type="match status" value="1"/>
</dbReference>
<organism evidence="2 3">
    <name type="scientific">Microcystis aeruginosa NIES-3804</name>
    <dbReference type="NCBI Taxonomy" id="2517783"/>
    <lineage>
        <taxon>Bacteria</taxon>
        <taxon>Bacillati</taxon>
        <taxon>Cyanobacteriota</taxon>
        <taxon>Cyanophyceae</taxon>
        <taxon>Oscillatoriophycideae</taxon>
        <taxon>Chroococcales</taxon>
        <taxon>Microcystaceae</taxon>
        <taxon>Microcystis</taxon>
    </lineage>
</organism>
<dbReference type="Proteomes" id="UP000435041">
    <property type="component" value="Unassembled WGS sequence"/>
</dbReference>
<dbReference type="SMART" id="SM00530">
    <property type="entry name" value="HTH_XRE"/>
    <property type="match status" value="1"/>
</dbReference>
<protein>
    <submittedName>
        <fullName evidence="2">Transcriptional regulator, XRE family protein</fullName>
    </submittedName>
</protein>
<accession>A0A6H9GNM1</accession>
<name>A0A6H9GNM1_MICAE</name>
<dbReference type="InterPro" id="IPR001387">
    <property type="entry name" value="Cro/C1-type_HTH"/>
</dbReference>
<dbReference type="PROSITE" id="PS50943">
    <property type="entry name" value="HTH_CROC1"/>
    <property type="match status" value="1"/>
</dbReference>
<dbReference type="GO" id="GO:0003677">
    <property type="term" value="F:DNA binding"/>
    <property type="evidence" value="ECO:0007669"/>
    <property type="project" value="InterPro"/>
</dbReference>
<evidence type="ECO:0000259" key="1">
    <source>
        <dbReference type="PROSITE" id="PS50943"/>
    </source>
</evidence>
<dbReference type="EMBL" id="BJCI01000105">
    <property type="protein sequence ID" value="GCL52417.1"/>
    <property type="molecule type" value="Genomic_DNA"/>
</dbReference>
<feature type="domain" description="HTH cro/C1-type" evidence="1">
    <location>
        <begin position="24"/>
        <end position="79"/>
    </location>
</feature>
<proteinExistence type="predicted"/>
<dbReference type="InterPro" id="IPR010982">
    <property type="entry name" value="Lambda_DNA-bd_dom_sf"/>
</dbReference>
<reference evidence="2 3" key="1">
    <citation type="submission" date="2019-02" db="EMBL/GenBank/DDBJ databases">
        <title>Draft genome sequence of Arthrospira platensis NIES-3804.</title>
        <authorList>
            <person name="Yamaguchi H."/>
            <person name="Suzuki S."/>
            <person name="Kawachi M."/>
        </authorList>
    </citation>
    <scope>NUCLEOTIDE SEQUENCE [LARGE SCALE GENOMIC DNA]</scope>
    <source>
        <strain evidence="2 3">NIES-3804</strain>
    </source>
</reference>
<dbReference type="Pfam" id="PF13443">
    <property type="entry name" value="HTH_26"/>
    <property type="match status" value="1"/>
</dbReference>
<dbReference type="CDD" id="cd00093">
    <property type="entry name" value="HTH_XRE"/>
    <property type="match status" value="1"/>
</dbReference>
<evidence type="ECO:0000313" key="2">
    <source>
        <dbReference type="EMBL" id="GCL52417.1"/>
    </source>
</evidence>
<dbReference type="RefSeq" id="WP_159294791.1">
    <property type="nucleotide sequence ID" value="NZ_BJCI01000105.1"/>
</dbReference>
<comment type="caution">
    <text evidence="2">The sequence shown here is derived from an EMBL/GenBank/DDBJ whole genome shotgun (WGS) entry which is preliminary data.</text>
</comment>
<dbReference type="AlphaFoldDB" id="A0A6H9GNM1"/>
<dbReference type="Gene3D" id="1.10.260.40">
    <property type="entry name" value="lambda repressor-like DNA-binding domains"/>
    <property type="match status" value="1"/>
</dbReference>